<evidence type="ECO:0000313" key="3">
    <source>
        <dbReference type="Proteomes" id="UP000266188"/>
    </source>
</evidence>
<keyword evidence="3" id="KW-1185">Reference proteome</keyword>
<dbReference type="EMBL" id="MVGC01000276">
    <property type="protein sequence ID" value="RJE20793.1"/>
    <property type="molecule type" value="Genomic_DNA"/>
</dbReference>
<dbReference type="Proteomes" id="UP000266188">
    <property type="component" value="Unassembled WGS sequence"/>
</dbReference>
<reference evidence="3" key="1">
    <citation type="submission" date="2017-02" db="EMBL/GenBank/DDBJ databases">
        <authorList>
            <person name="Tafer H."/>
            <person name="Lopandic K."/>
        </authorList>
    </citation>
    <scope>NUCLEOTIDE SEQUENCE [LARGE SCALE GENOMIC DNA]</scope>
    <source>
        <strain evidence="3">CBS 366.77</strain>
    </source>
</reference>
<comment type="caution">
    <text evidence="2">The sequence shown here is derived from an EMBL/GenBank/DDBJ whole genome shotgun (WGS) entry which is preliminary data.</text>
</comment>
<evidence type="ECO:0000256" key="1">
    <source>
        <dbReference type="SAM" id="MobiDB-lite"/>
    </source>
</evidence>
<protein>
    <submittedName>
        <fullName evidence="2">Uncharacterized protein</fullName>
    </submittedName>
</protein>
<dbReference type="AlphaFoldDB" id="A0A3A2ZEM4"/>
<feature type="region of interest" description="Disordered" evidence="1">
    <location>
        <begin position="1"/>
        <end position="38"/>
    </location>
</feature>
<feature type="compositionally biased region" description="Polar residues" evidence="1">
    <location>
        <begin position="1"/>
        <end position="10"/>
    </location>
</feature>
<gene>
    <name evidence="2" type="ORF">PHISCL_06862</name>
</gene>
<sequence>MPDRNSNSLQAEGAEGPGTTGHGPSRDPTETSTIAPNNLNTMFDRIQEYKTKRENQSFVQEQPDFKKMQARRGSFMQNLWETITRSPDEK</sequence>
<organism evidence="2 3">
    <name type="scientific">Aspergillus sclerotialis</name>
    <dbReference type="NCBI Taxonomy" id="2070753"/>
    <lineage>
        <taxon>Eukaryota</taxon>
        <taxon>Fungi</taxon>
        <taxon>Dikarya</taxon>
        <taxon>Ascomycota</taxon>
        <taxon>Pezizomycotina</taxon>
        <taxon>Eurotiomycetes</taxon>
        <taxon>Eurotiomycetidae</taxon>
        <taxon>Eurotiales</taxon>
        <taxon>Aspergillaceae</taxon>
        <taxon>Aspergillus</taxon>
        <taxon>Aspergillus subgen. Polypaecilum</taxon>
    </lineage>
</organism>
<accession>A0A3A2ZEM4</accession>
<name>A0A3A2ZEM4_9EURO</name>
<proteinExistence type="predicted"/>
<evidence type="ECO:0000313" key="2">
    <source>
        <dbReference type="EMBL" id="RJE20793.1"/>
    </source>
</evidence>
<feature type="region of interest" description="Disordered" evidence="1">
    <location>
        <begin position="52"/>
        <end position="71"/>
    </location>
</feature>